<dbReference type="Proteomes" id="UP000317265">
    <property type="component" value="Unassembled WGS sequence"/>
</dbReference>
<evidence type="ECO:0000259" key="8">
    <source>
        <dbReference type="SMART" id="SM00382"/>
    </source>
</evidence>
<dbReference type="Gene3D" id="3.40.50.300">
    <property type="entry name" value="P-loop containing nucleotide triphosphate hydrolases"/>
    <property type="match status" value="1"/>
</dbReference>
<sequence>MSSVRAIKEIMWTEKYRPKTLDEIVNQEEVVERLKRFVKEKSMPHCLFAGPPGTGKTTAAMALAMDLFGKDFHKNYLELNASDERGIDVIRTTVKEFARTISMGDVPFKILVLDEADNMTADAQQALRRTMEMYTSTCRFILACNYYTKIIEPIQSRCALFRFMPLKPEDIKARVKYICDMEGVEITPDGMEALIYIGNGDLRKVINTLQAAAALGRKVDEESVYKVSGRVNPKELRIVLEKALSGDFKSAQNELIKLLIEHGLSGLDIIKQLHREVIMLDTDEKTKLKLIEILGETEYRILEGGTDDIQLNAMIAKIALVGGGKVS</sequence>
<dbReference type="SUPFAM" id="SSF52540">
    <property type="entry name" value="P-loop containing nucleoside triphosphate hydrolases"/>
    <property type="match status" value="1"/>
</dbReference>
<gene>
    <name evidence="7" type="primary">rfcS</name>
    <name evidence="10" type="ORF">DSO09_02620</name>
    <name evidence="9" type="ORF">EF809_01785</name>
</gene>
<dbReference type="FunFam" id="3.40.50.300:FF:000129">
    <property type="entry name" value="Replication factor C subunit 5"/>
    <property type="match status" value="1"/>
</dbReference>
<protein>
    <recommendedName>
        <fullName evidence="2 7">Replication factor C small subunit</fullName>
        <shortName evidence="7">RFC small subunit</shortName>
    </recommendedName>
    <alternativeName>
        <fullName evidence="6 7">Clamp loader small subunit</fullName>
    </alternativeName>
</protein>
<dbReference type="GO" id="GO:0006281">
    <property type="term" value="P:DNA repair"/>
    <property type="evidence" value="ECO:0007669"/>
    <property type="project" value="TreeGrafter"/>
</dbReference>
<comment type="subunit">
    <text evidence="7">Heteromultimer composed of small subunits (RfcS) and large subunits (RfcL).</text>
</comment>
<comment type="similarity">
    <text evidence="1 7">Belongs to the activator 1 small subunits family. RfcS subfamily.</text>
</comment>
<dbReference type="EMBL" id="RXIH01000014">
    <property type="protein sequence ID" value="RZN56956.1"/>
    <property type="molecule type" value="Genomic_DNA"/>
</dbReference>
<dbReference type="AlphaFoldDB" id="A0A520KGA8"/>
<name>A0A520KGA8_9CREN</name>
<comment type="function">
    <text evidence="7">Part of the RFC clamp loader complex which loads the PCNA sliding clamp onto DNA.</text>
</comment>
<reference evidence="10 12" key="1">
    <citation type="journal article" date="2019" name="Nat. Microbiol.">
        <title>Expanding anaerobic alkane metabolism in the domain of Archaea.</title>
        <authorList>
            <person name="Wang Y."/>
            <person name="Wegener G."/>
            <person name="Hou J."/>
            <person name="Wang F."/>
            <person name="Xiao X."/>
        </authorList>
    </citation>
    <scope>NUCLEOTIDE SEQUENCE [LARGE SCALE GENOMIC DNA]</scope>
    <source>
        <strain evidence="10">WYZ-LMO11</strain>
    </source>
</reference>
<dbReference type="GO" id="GO:0016887">
    <property type="term" value="F:ATP hydrolysis activity"/>
    <property type="evidence" value="ECO:0007669"/>
    <property type="project" value="InterPro"/>
</dbReference>
<evidence type="ECO:0000256" key="1">
    <source>
        <dbReference type="ARBA" id="ARBA00009668"/>
    </source>
</evidence>
<dbReference type="Pfam" id="PF08542">
    <property type="entry name" value="Rep_fac_C"/>
    <property type="match status" value="1"/>
</dbReference>
<evidence type="ECO:0000256" key="7">
    <source>
        <dbReference type="HAMAP-Rule" id="MF_01509"/>
    </source>
</evidence>
<evidence type="ECO:0000256" key="5">
    <source>
        <dbReference type="ARBA" id="ARBA00022840"/>
    </source>
</evidence>
<dbReference type="GO" id="GO:0005663">
    <property type="term" value="C:DNA replication factor C complex"/>
    <property type="evidence" value="ECO:0007669"/>
    <property type="project" value="InterPro"/>
</dbReference>
<keyword evidence="4 7" id="KW-0547">Nucleotide-binding</keyword>
<dbReference type="FunFam" id="1.20.272.10:FF:000029">
    <property type="entry name" value="Replication factor C small subunit"/>
    <property type="match status" value="1"/>
</dbReference>
<feature type="domain" description="AAA+ ATPase" evidence="8">
    <location>
        <begin position="42"/>
        <end position="169"/>
    </location>
</feature>
<dbReference type="CDD" id="cd00009">
    <property type="entry name" value="AAA"/>
    <property type="match status" value="1"/>
</dbReference>
<dbReference type="InterPro" id="IPR013748">
    <property type="entry name" value="Rep_factorC_C"/>
</dbReference>
<dbReference type="GO" id="GO:0003689">
    <property type="term" value="F:DNA clamp loader activity"/>
    <property type="evidence" value="ECO:0007669"/>
    <property type="project" value="UniProtKB-UniRule"/>
</dbReference>
<dbReference type="InterPro" id="IPR008921">
    <property type="entry name" value="DNA_pol3_clamp-load_cplx_C"/>
</dbReference>
<evidence type="ECO:0000256" key="6">
    <source>
        <dbReference type="ARBA" id="ARBA00031749"/>
    </source>
</evidence>
<dbReference type="Gene3D" id="1.10.8.60">
    <property type="match status" value="1"/>
</dbReference>
<feature type="binding site" evidence="7">
    <location>
        <begin position="50"/>
        <end position="57"/>
    </location>
    <ligand>
        <name>ATP</name>
        <dbReference type="ChEBI" id="CHEBI:30616"/>
    </ligand>
</feature>
<dbReference type="PRINTS" id="PR00819">
    <property type="entry name" value="CBXCFQXSUPER"/>
</dbReference>
<dbReference type="EMBL" id="QNVI01000031">
    <property type="protein sequence ID" value="TDA39236.1"/>
    <property type="molecule type" value="Genomic_DNA"/>
</dbReference>
<dbReference type="SUPFAM" id="SSF48019">
    <property type="entry name" value="post-AAA+ oligomerization domain-like"/>
    <property type="match status" value="1"/>
</dbReference>
<evidence type="ECO:0000256" key="4">
    <source>
        <dbReference type="ARBA" id="ARBA00022741"/>
    </source>
</evidence>
<dbReference type="GO" id="GO:0006261">
    <property type="term" value="P:DNA-templated DNA replication"/>
    <property type="evidence" value="ECO:0007669"/>
    <property type="project" value="TreeGrafter"/>
</dbReference>
<evidence type="ECO:0000313" key="12">
    <source>
        <dbReference type="Proteomes" id="UP000317265"/>
    </source>
</evidence>
<evidence type="ECO:0000313" key="10">
    <source>
        <dbReference type="EMBL" id="TDA39236.1"/>
    </source>
</evidence>
<dbReference type="CDD" id="cd18140">
    <property type="entry name" value="HLD_clamp_RFC"/>
    <property type="match status" value="1"/>
</dbReference>
<dbReference type="FunFam" id="1.10.8.60:FF:000012">
    <property type="entry name" value="Replication factor C subunit 4"/>
    <property type="match status" value="1"/>
</dbReference>
<dbReference type="Gene3D" id="1.20.272.10">
    <property type="match status" value="1"/>
</dbReference>
<dbReference type="InterPro" id="IPR027417">
    <property type="entry name" value="P-loop_NTPase"/>
</dbReference>
<proteinExistence type="inferred from homology"/>
<dbReference type="Proteomes" id="UP000316080">
    <property type="component" value="Unassembled WGS sequence"/>
</dbReference>
<dbReference type="SMART" id="SM00382">
    <property type="entry name" value="AAA"/>
    <property type="match status" value="1"/>
</dbReference>
<dbReference type="GO" id="GO:0005524">
    <property type="term" value="F:ATP binding"/>
    <property type="evidence" value="ECO:0007669"/>
    <property type="project" value="UniProtKB-UniRule"/>
</dbReference>
<dbReference type="InterPro" id="IPR050238">
    <property type="entry name" value="DNA_Rep/Repair_Clamp_Loader"/>
</dbReference>
<dbReference type="HAMAP" id="MF_01509">
    <property type="entry name" value="RfcS"/>
    <property type="match status" value="1"/>
</dbReference>
<reference evidence="9 11" key="2">
    <citation type="journal article" date="2019" name="Nat. Microbiol.">
        <title>Wide diversity of methane and short-chain alkane metabolisms in uncultured archaea.</title>
        <authorList>
            <person name="Borrel G."/>
            <person name="Adam P.S."/>
            <person name="McKay L.J."/>
            <person name="Chen L.X."/>
            <person name="Sierra-Garcia I.N."/>
            <person name="Sieber C.M."/>
            <person name="Letourneur Q."/>
            <person name="Ghozlane A."/>
            <person name="Andersen G.L."/>
            <person name="Li W.J."/>
            <person name="Hallam S.J."/>
            <person name="Muyzer G."/>
            <person name="de Oliveira V.M."/>
            <person name="Inskeep W.P."/>
            <person name="Banfield J.F."/>
            <person name="Gribaldo S."/>
        </authorList>
    </citation>
    <scope>NUCLEOTIDE SEQUENCE [LARGE SCALE GENOMIC DNA]</scope>
    <source>
        <strain evidence="9">Verst-YHS</strain>
    </source>
</reference>
<keyword evidence="5 7" id="KW-0067">ATP-binding</keyword>
<dbReference type="NCBIfam" id="NF001679">
    <property type="entry name" value="PRK00440.1"/>
    <property type="match status" value="1"/>
</dbReference>
<dbReference type="InterPro" id="IPR003959">
    <property type="entry name" value="ATPase_AAA_core"/>
</dbReference>
<dbReference type="InterPro" id="IPR003593">
    <property type="entry name" value="AAA+_ATPase"/>
</dbReference>
<evidence type="ECO:0000256" key="3">
    <source>
        <dbReference type="ARBA" id="ARBA00022705"/>
    </source>
</evidence>
<evidence type="ECO:0000256" key="2">
    <source>
        <dbReference type="ARBA" id="ARBA00014164"/>
    </source>
</evidence>
<keyword evidence="3 7" id="KW-0235">DNA replication</keyword>
<dbReference type="PANTHER" id="PTHR11669">
    <property type="entry name" value="REPLICATION FACTOR C / DNA POLYMERASE III GAMMA-TAU SUBUNIT"/>
    <property type="match status" value="1"/>
</dbReference>
<organism evidence="9 11">
    <name type="scientific">Thermoproteota archaeon</name>
    <dbReference type="NCBI Taxonomy" id="2056631"/>
    <lineage>
        <taxon>Archaea</taxon>
        <taxon>Thermoproteota</taxon>
    </lineage>
</organism>
<dbReference type="PANTHER" id="PTHR11669:SF20">
    <property type="entry name" value="REPLICATION FACTOR C SUBUNIT 4"/>
    <property type="match status" value="1"/>
</dbReference>
<dbReference type="Pfam" id="PF00004">
    <property type="entry name" value="AAA"/>
    <property type="match status" value="1"/>
</dbReference>
<dbReference type="InterPro" id="IPR023748">
    <property type="entry name" value="Rep_factor-C_ssu_arc"/>
</dbReference>
<dbReference type="InterPro" id="IPR047854">
    <property type="entry name" value="RFC_lid"/>
</dbReference>
<evidence type="ECO:0000313" key="11">
    <source>
        <dbReference type="Proteomes" id="UP000316080"/>
    </source>
</evidence>
<accession>A0A520KGA8</accession>
<comment type="caution">
    <text evidence="9">The sequence shown here is derived from an EMBL/GenBank/DDBJ whole genome shotgun (WGS) entry which is preliminary data.</text>
</comment>
<dbReference type="GO" id="GO:0003677">
    <property type="term" value="F:DNA binding"/>
    <property type="evidence" value="ECO:0007669"/>
    <property type="project" value="InterPro"/>
</dbReference>
<evidence type="ECO:0000313" key="9">
    <source>
        <dbReference type="EMBL" id="RZN56956.1"/>
    </source>
</evidence>
<dbReference type="InterPro" id="IPR000641">
    <property type="entry name" value="CbxX/CfxQ"/>
</dbReference>